<dbReference type="HOGENOM" id="CLU_165482_2_0_7"/>
<sequence>MLHEFRDLITELKGKDMHFDKLFEEHNKLDHKIKDAEEGRIHLDSLEIANLKKEKLRLKDELNTYLSNYKK</sequence>
<evidence type="ECO:0000313" key="1">
    <source>
        <dbReference type="EMBL" id="AJC91027.1"/>
    </source>
</evidence>
<organism evidence="1 2">
    <name type="scientific">Campylobacter subantarcticus LMG 24374</name>
    <dbReference type="NCBI Taxonomy" id="1388751"/>
    <lineage>
        <taxon>Bacteria</taxon>
        <taxon>Pseudomonadati</taxon>
        <taxon>Campylobacterota</taxon>
        <taxon>Epsilonproteobacteria</taxon>
        <taxon>Campylobacterales</taxon>
        <taxon>Campylobacteraceae</taxon>
        <taxon>Campylobacter</taxon>
    </lineage>
</organism>
<dbReference type="RefSeq" id="WP_039664223.1">
    <property type="nucleotide sequence ID" value="NZ_CP007772.1"/>
</dbReference>
<reference evidence="1 2" key="1">
    <citation type="journal article" date="2014" name="Genome Biol. Evol.">
        <title>Comparative Genomics of the Campylobacter lari Group.</title>
        <authorList>
            <person name="Miller W.G."/>
            <person name="Yee E."/>
            <person name="Chapman M.H."/>
            <person name="Smith T.P."/>
            <person name="Bono J.L."/>
            <person name="Huynh S."/>
            <person name="Parker C.T."/>
            <person name="Vandamme P."/>
            <person name="Luong K."/>
            <person name="Korlach J."/>
        </authorList>
    </citation>
    <scope>NUCLEOTIDE SEQUENCE [LARGE SCALE GENOMIC DNA]</scope>
    <source>
        <strain evidence="1 2">LMG 24374</strain>
    </source>
</reference>
<accession>A0A0A8HAQ4</accession>
<dbReference type="EMBL" id="CP007772">
    <property type="protein sequence ID" value="AJC91027.1"/>
    <property type="molecule type" value="Genomic_DNA"/>
</dbReference>
<evidence type="ECO:0000313" key="2">
    <source>
        <dbReference type="Proteomes" id="UP000031135"/>
    </source>
</evidence>
<name>A0A0A8HAQ4_9BACT</name>
<protein>
    <recommendedName>
        <fullName evidence="3">DUF465 domain protein</fullName>
    </recommendedName>
</protein>
<dbReference type="Pfam" id="PF04325">
    <property type="entry name" value="DUF465"/>
    <property type="match status" value="1"/>
</dbReference>
<gene>
    <name evidence="1" type="ORF">CSUB8521_1196</name>
</gene>
<dbReference type="KEGG" id="csm:CSUB8521_1196"/>
<dbReference type="Gene3D" id="6.10.280.50">
    <property type="match status" value="1"/>
</dbReference>
<evidence type="ECO:0008006" key="3">
    <source>
        <dbReference type="Google" id="ProtNLM"/>
    </source>
</evidence>
<dbReference type="OrthoDB" id="5616367at2"/>
<dbReference type="AlphaFoldDB" id="A0A0A8HAQ4"/>
<dbReference type="InterPro" id="IPR007420">
    <property type="entry name" value="DUF465"/>
</dbReference>
<proteinExistence type="predicted"/>
<dbReference type="InterPro" id="IPR038444">
    <property type="entry name" value="DUF465_sf"/>
</dbReference>
<dbReference type="Proteomes" id="UP000031135">
    <property type="component" value="Chromosome"/>
</dbReference>